<gene>
    <name evidence="2" type="ORF">GCM10012278_33540</name>
</gene>
<protein>
    <recommendedName>
        <fullName evidence="1">Glucodextranase-like C-terminal domain-containing protein</fullName>
    </recommendedName>
</protein>
<evidence type="ECO:0000313" key="2">
    <source>
        <dbReference type="EMBL" id="GGP07104.1"/>
    </source>
</evidence>
<dbReference type="Pfam" id="PF09985">
    <property type="entry name" value="Glucodextran_C"/>
    <property type="match status" value="1"/>
</dbReference>
<reference evidence="2" key="2">
    <citation type="submission" date="2020-09" db="EMBL/GenBank/DDBJ databases">
        <authorList>
            <person name="Sun Q."/>
            <person name="Zhou Y."/>
        </authorList>
    </citation>
    <scope>NUCLEOTIDE SEQUENCE</scope>
    <source>
        <strain evidence="2">CGMCC 4.7430</strain>
    </source>
</reference>
<dbReference type="AlphaFoldDB" id="A0A918A4R6"/>
<dbReference type="EMBL" id="BMNK01000005">
    <property type="protein sequence ID" value="GGP07104.1"/>
    <property type="molecule type" value="Genomic_DNA"/>
</dbReference>
<organism evidence="2 3">
    <name type="scientific">Nonomuraea glycinis</name>
    <dbReference type="NCBI Taxonomy" id="2047744"/>
    <lineage>
        <taxon>Bacteria</taxon>
        <taxon>Bacillati</taxon>
        <taxon>Actinomycetota</taxon>
        <taxon>Actinomycetes</taxon>
        <taxon>Streptosporangiales</taxon>
        <taxon>Streptosporangiaceae</taxon>
        <taxon>Nonomuraea</taxon>
    </lineage>
</organism>
<dbReference type="InterPro" id="IPR019248">
    <property type="entry name" value="Glucodextran_C"/>
</dbReference>
<proteinExistence type="predicted"/>
<name>A0A918A4R6_9ACTN</name>
<evidence type="ECO:0000313" key="3">
    <source>
        <dbReference type="Proteomes" id="UP000660745"/>
    </source>
</evidence>
<dbReference type="Proteomes" id="UP000660745">
    <property type="component" value="Unassembled WGS sequence"/>
</dbReference>
<sequence length="131" mass="13011">MNVAQGFAAPVWVTAADTAPGGAAVRASGTTRTITVALPRAGFGTPGPGWRFAVVLTGQDGFSPDQARGFTATPEPYQFGVCAPGGGAPLCSFGPGSVPQALDVIVPAGRSQEEVLDPIPGPVTLPAVAVP</sequence>
<dbReference type="SUPFAM" id="SSF49344">
    <property type="entry name" value="CBD9-like"/>
    <property type="match status" value="1"/>
</dbReference>
<dbReference type="RefSeq" id="WP_189139549.1">
    <property type="nucleotide sequence ID" value="NZ_BMNK01000005.1"/>
</dbReference>
<comment type="caution">
    <text evidence="2">The sequence shown here is derived from an EMBL/GenBank/DDBJ whole genome shotgun (WGS) entry which is preliminary data.</text>
</comment>
<keyword evidence="3" id="KW-1185">Reference proteome</keyword>
<dbReference type="Gene3D" id="2.60.40.1190">
    <property type="match status" value="1"/>
</dbReference>
<feature type="domain" description="Glucodextranase-like C-terminal" evidence="1">
    <location>
        <begin position="19"/>
        <end position="125"/>
    </location>
</feature>
<reference evidence="2" key="1">
    <citation type="journal article" date="2014" name="Int. J. Syst. Evol. Microbiol.">
        <title>Complete genome sequence of Corynebacterium casei LMG S-19264T (=DSM 44701T), isolated from a smear-ripened cheese.</title>
        <authorList>
            <consortium name="US DOE Joint Genome Institute (JGI-PGF)"/>
            <person name="Walter F."/>
            <person name="Albersmeier A."/>
            <person name="Kalinowski J."/>
            <person name="Ruckert C."/>
        </authorList>
    </citation>
    <scope>NUCLEOTIDE SEQUENCE</scope>
    <source>
        <strain evidence="2">CGMCC 4.7430</strain>
    </source>
</reference>
<evidence type="ECO:0000259" key="1">
    <source>
        <dbReference type="Pfam" id="PF09985"/>
    </source>
</evidence>
<accession>A0A918A4R6</accession>